<dbReference type="Proteomes" id="UP001501072">
    <property type="component" value="Unassembled WGS sequence"/>
</dbReference>
<proteinExistence type="predicted"/>
<protein>
    <submittedName>
        <fullName evidence="1">Uncharacterized protein</fullName>
    </submittedName>
</protein>
<evidence type="ECO:0000313" key="1">
    <source>
        <dbReference type="EMBL" id="GAA1013516.1"/>
    </source>
</evidence>
<sequence length="53" mass="5532">MADWFDWGGGVRVVICAPWQGCGRRCAPEGDTPFTLTITECLSTACDPGGAVG</sequence>
<comment type="caution">
    <text evidence="1">The sequence shown here is derived from an EMBL/GenBank/DDBJ whole genome shotgun (WGS) entry which is preliminary data.</text>
</comment>
<reference evidence="1 2" key="1">
    <citation type="journal article" date="2019" name="Int. J. Syst. Evol. Microbiol.">
        <title>The Global Catalogue of Microorganisms (GCM) 10K type strain sequencing project: providing services to taxonomists for standard genome sequencing and annotation.</title>
        <authorList>
            <consortium name="The Broad Institute Genomics Platform"/>
            <consortium name="The Broad Institute Genome Sequencing Center for Infectious Disease"/>
            <person name="Wu L."/>
            <person name="Ma J."/>
        </authorList>
    </citation>
    <scope>NUCLEOTIDE SEQUENCE [LARGE SCALE GENOMIC DNA]</scope>
    <source>
        <strain evidence="1 2">JCM 11269</strain>
    </source>
</reference>
<evidence type="ECO:0000313" key="2">
    <source>
        <dbReference type="Proteomes" id="UP001501072"/>
    </source>
</evidence>
<accession>A0ABN1T2Y7</accession>
<keyword evidence="2" id="KW-1185">Reference proteome</keyword>
<gene>
    <name evidence="1" type="ORF">GCM10009564_40420</name>
</gene>
<dbReference type="EMBL" id="BAAAHU010000046">
    <property type="protein sequence ID" value="GAA1013516.1"/>
    <property type="molecule type" value="Genomic_DNA"/>
</dbReference>
<organism evidence="1 2">
    <name type="scientific">Streptomyces thermogriseus</name>
    <dbReference type="NCBI Taxonomy" id="75292"/>
    <lineage>
        <taxon>Bacteria</taxon>
        <taxon>Bacillati</taxon>
        <taxon>Actinomycetota</taxon>
        <taxon>Actinomycetes</taxon>
        <taxon>Kitasatosporales</taxon>
        <taxon>Streptomycetaceae</taxon>
        <taxon>Streptomyces</taxon>
    </lineage>
</organism>
<name>A0ABN1T2Y7_9ACTN</name>